<protein>
    <recommendedName>
        <fullName evidence="1">Alkyl hydroperoxide reductase subunit C/ Thiol specific antioxidant domain-containing protein</fullName>
    </recommendedName>
</protein>
<gene>
    <name evidence="2" type="ORF">S06H3_62867</name>
</gene>
<dbReference type="GO" id="GO:0016491">
    <property type="term" value="F:oxidoreductase activity"/>
    <property type="evidence" value="ECO:0007669"/>
    <property type="project" value="InterPro"/>
</dbReference>
<dbReference type="AlphaFoldDB" id="X1P6N9"/>
<accession>X1P6N9</accession>
<dbReference type="InterPro" id="IPR000866">
    <property type="entry name" value="AhpC/TSA"/>
</dbReference>
<dbReference type="PANTHER" id="PTHR42852:SF17">
    <property type="entry name" value="THIOREDOXIN-LIKE PROTEIN HI_1115"/>
    <property type="match status" value="1"/>
</dbReference>
<dbReference type="PANTHER" id="PTHR42852">
    <property type="entry name" value="THIOL:DISULFIDE INTERCHANGE PROTEIN DSBE"/>
    <property type="match status" value="1"/>
</dbReference>
<dbReference type="Pfam" id="PF00578">
    <property type="entry name" value="AhpC-TSA"/>
    <property type="match status" value="1"/>
</dbReference>
<sequence length="98" mass="11288">MELLWQVFQDDDFVILAVDVREERDTVSSFIEKNDHTFPVLLDSRGKVANMYDVRAYPTSFLIDREGKVVGKAVGARKWASKGSFDLIKYLLDKKETD</sequence>
<feature type="domain" description="Alkyl hydroperoxide reductase subunit C/ Thiol specific antioxidant" evidence="1">
    <location>
        <begin position="4"/>
        <end position="70"/>
    </location>
</feature>
<dbReference type="InterPro" id="IPR050553">
    <property type="entry name" value="Thioredoxin_ResA/DsbE_sf"/>
</dbReference>
<dbReference type="InterPro" id="IPR036249">
    <property type="entry name" value="Thioredoxin-like_sf"/>
</dbReference>
<name>X1P6N9_9ZZZZ</name>
<evidence type="ECO:0000313" key="2">
    <source>
        <dbReference type="EMBL" id="GAI51952.1"/>
    </source>
</evidence>
<evidence type="ECO:0000259" key="1">
    <source>
        <dbReference type="Pfam" id="PF00578"/>
    </source>
</evidence>
<dbReference type="EMBL" id="BARV01041567">
    <property type="protein sequence ID" value="GAI51952.1"/>
    <property type="molecule type" value="Genomic_DNA"/>
</dbReference>
<comment type="caution">
    <text evidence="2">The sequence shown here is derived from an EMBL/GenBank/DDBJ whole genome shotgun (WGS) entry which is preliminary data.</text>
</comment>
<reference evidence="2" key="1">
    <citation type="journal article" date="2014" name="Front. Microbiol.">
        <title>High frequency of phylogenetically diverse reductive dehalogenase-homologous genes in deep subseafloor sedimentary metagenomes.</title>
        <authorList>
            <person name="Kawai M."/>
            <person name="Futagami T."/>
            <person name="Toyoda A."/>
            <person name="Takaki Y."/>
            <person name="Nishi S."/>
            <person name="Hori S."/>
            <person name="Arai W."/>
            <person name="Tsubouchi T."/>
            <person name="Morono Y."/>
            <person name="Uchiyama I."/>
            <person name="Ito T."/>
            <person name="Fujiyama A."/>
            <person name="Inagaki F."/>
            <person name="Takami H."/>
        </authorList>
    </citation>
    <scope>NUCLEOTIDE SEQUENCE</scope>
    <source>
        <strain evidence="2">Expedition CK06-06</strain>
    </source>
</reference>
<dbReference type="SUPFAM" id="SSF52833">
    <property type="entry name" value="Thioredoxin-like"/>
    <property type="match status" value="1"/>
</dbReference>
<dbReference type="CDD" id="cd02966">
    <property type="entry name" value="TlpA_like_family"/>
    <property type="match status" value="1"/>
</dbReference>
<proteinExistence type="predicted"/>
<dbReference type="Gene3D" id="3.40.30.10">
    <property type="entry name" value="Glutaredoxin"/>
    <property type="match status" value="1"/>
</dbReference>
<dbReference type="GO" id="GO:0016209">
    <property type="term" value="F:antioxidant activity"/>
    <property type="evidence" value="ECO:0007669"/>
    <property type="project" value="InterPro"/>
</dbReference>
<organism evidence="2">
    <name type="scientific">marine sediment metagenome</name>
    <dbReference type="NCBI Taxonomy" id="412755"/>
    <lineage>
        <taxon>unclassified sequences</taxon>
        <taxon>metagenomes</taxon>
        <taxon>ecological metagenomes</taxon>
    </lineage>
</organism>